<evidence type="ECO:0000313" key="4">
    <source>
        <dbReference type="Proteomes" id="UP001462640"/>
    </source>
</evidence>
<keyword evidence="4" id="KW-1185">Reference proteome</keyword>
<evidence type="ECO:0000256" key="2">
    <source>
        <dbReference type="SAM" id="SignalP"/>
    </source>
</evidence>
<sequence>MNTLSRTVALAFVAALGLPALAQTGASPTREAVIAELQRARASGELARMNSEDTALFGQPLAPAATAMAKKDATKPAAKPEQAQPAAPAASREAVKAELQRARQAGEMDYAQAELGPRLNEGAGSKLPADRVLAGQPVQAAR</sequence>
<dbReference type="Proteomes" id="UP001462640">
    <property type="component" value="Unassembled WGS sequence"/>
</dbReference>
<feature type="signal peptide" evidence="2">
    <location>
        <begin position="1"/>
        <end position="22"/>
    </location>
</feature>
<proteinExistence type="predicted"/>
<protein>
    <recommendedName>
        <fullName evidence="5">DUF4148 domain-containing protein</fullName>
    </recommendedName>
</protein>
<feature type="region of interest" description="Disordered" evidence="1">
    <location>
        <begin position="67"/>
        <end position="142"/>
    </location>
</feature>
<evidence type="ECO:0000313" key="3">
    <source>
        <dbReference type="EMBL" id="MEO3712024.1"/>
    </source>
</evidence>
<evidence type="ECO:0000256" key="1">
    <source>
        <dbReference type="SAM" id="MobiDB-lite"/>
    </source>
</evidence>
<keyword evidence="2" id="KW-0732">Signal</keyword>
<organism evidence="3 4">
    <name type="scientific">Roseateles flavus</name>
    <dbReference type="NCBI Taxonomy" id="3149041"/>
    <lineage>
        <taxon>Bacteria</taxon>
        <taxon>Pseudomonadati</taxon>
        <taxon>Pseudomonadota</taxon>
        <taxon>Betaproteobacteria</taxon>
        <taxon>Burkholderiales</taxon>
        <taxon>Sphaerotilaceae</taxon>
        <taxon>Roseateles</taxon>
    </lineage>
</organism>
<evidence type="ECO:0008006" key="5">
    <source>
        <dbReference type="Google" id="ProtNLM"/>
    </source>
</evidence>
<gene>
    <name evidence="3" type="ORF">ABDJ40_04500</name>
</gene>
<feature type="compositionally biased region" description="Basic and acidic residues" evidence="1">
    <location>
        <begin position="93"/>
        <end position="106"/>
    </location>
</feature>
<comment type="caution">
    <text evidence="3">The sequence shown here is derived from an EMBL/GenBank/DDBJ whole genome shotgun (WGS) entry which is preliminary data.</text>
</comment>
<name>A0ABV0GAD4_9BURK</name>
<feature type="compositionally biased region" description="Low complexity" evidence="1">
    <location>
        <begin position="75"/>
        <end position="92"/>
    </location>
</feature>
<dbReference type="RefSeq" id="WP_347606592.1">
    <property type="nucleotide sequence ID" value="NZ_JBDPZC010000001.1"/>
</dbReference>
<reference evidence="3 4" key="1">
    <citation type="submission" date="2024-05" db="EMBL/GenBank/DDBJ databases">
        <title>Roseateles sp. 2.12 16S ribosomal RNA gene Genome sequencing and assembly.</title>
        <authorList>
            <person name="Woo H."/>
        </authorList>
    </citation>
    <scope>NUCLEOTIDE SEQUENCE [LARGE SCALE GENOMIC DNA]</scope>
    <source>
        <strain evidence="3 4">2.12</strain>
    </source>
</reference>
<accession>A0ABV0GAD4</accession>
<feature type="chain" id="PRO_5047103782" description="DUF4148 domain-containing protein" evidence="2">
    <location>
        <begin position="23"/>
        <end position="142"/>
    </location>
</feature>
<dbReference type="EMBL" id="JBDPZC010000001">
    <property type="protein sequence ID" value="MEO3712024.1"/>
    <property type="molecule type" value="Genomic_DNA"/>
</dbReference>